<evidence type="ECO:0000313" key="2">
    <source>
        <dbReference type="Proteomes" id="UP001274896"/>
    </source>
</evidence>
<evidence type="ECO:0000313" key="1">
    <source>
        <dbReference type="EMBL" id="KAK3535518.1"/>
    </source>
</evidence>
<dbReference type="Proteomes" id="UP001274896">
    <property type="component" value="Unassembled WGS sequence"/>
</dbReference>
<name>A0AAE0V4S5_9TELE</name>
<organism evidence="1 2">
    <name type="scientific">Hemibagrus guttatus</name>
    <dbReference type="NCBI Taxonomy" id="175788"/>
    <lineage>
        <taxon>Eukaryota</taxon>
        <taxon>Metazoa</taxon>
        <taxon>Chordata</taxon>
        <taxon>Craniata</taxon>
        <taxon>Vertebrata</taxon>
        <taxon>Euteleostomi</taxon>
        <taxon>Actinopterygii</taxon>
        <taxon>Neopterygii</taxon>
        <taxon>Teleostei</taxon>
        <taxon>Ostariophysi</taxon>
        <taxon>Siluriformes</taxon>
        <taxon>Bagridae</taxon>
        <taxon>Hemibagrus</taxon>
    </lineage>
</organism>
<sequence length="94" mass="10615">MTAEKIIRVSLPSITDIYSTRCTHKANSIVDDPTHPSHTLFTLLPSGKRSLPARQLDLLECLLVFCMQDALSLTIMWRRILAAIASVLHLRLHH</sequence>
<comment type="caution">
    <text evidence="1">The sequence shown here is derived from an EMBL/GenBank/DDBJ whole genome shotgun (WGS) entry which is preliminary data.</text>
</comment>
<keyword evidence="2" id="KW-1185">Reference proteome</keyword>
<reference evidence="1" key="1">
    <citation type="submission" date="2023-06" db="EMBL/GenBank/DDBJ databases">
        <title>Male Hemibagrus guttatus genome.</title>
        <authorList>
            <person name="Bian C."/>
        </authorList>
    </citation>
    <scope>NUCLEOTIDE SEQUENCE</scope>
    <source>
        <strain evidence="1">Male_cb2023</strain>
        <tissue evidence="1">Muscle</tissue>
    </source>
</reference>
<accession>A0AAE0V4S5</accession>
<dbReference type="EMBL" id="JAUCMX010000009">
    <property type="protein sequence ID" value="KAK3535518.1"/>
    <property type="molecule type" value="Genomic_DNA"/>
</dbReference>
<proteinExistence type="predicted"/>
<protein>
    <submittedName>
        <fullName evidence="1">Uncharacterized protein</fullName>
    </submittedName>
</protein>
<dbReference type="AlphaFoldDB" id="A0AAE0V4S5"/>
<gene>
    <name evidence="1" type="ORF">QTP70_016932</name>
</gene>